<dbReference type="OrthoDB" id="9810365at2"/>
<evidence type="ECO:0000256" key="3">
    <source>
        <dbReference type="ARBA" id="ARBA00011245"/>
    </source>
</evidence>
<dbReference type="FunFam" id="3.40.50.620:FF:000048">
    <property type="entry name" value="Isoleucine--tRNA ligase"/>
    <property type="match status" value="1"/>
</dbReference>
<dbReference type="GO" id="GO:0000049">
    <property type="term" value="F:tRNA binding"/>
    <property type="evidence" value="ECO:0007669"/>
    <property type="project" value="InterPro"/>
</dbReference>
<dbReference type="GO" id="GO:0008270">
    <property type="term" value="F:zinc ion binding"/>
    <property type="evidence" value="ECO:0007669"/>
    <property type="project" value="UniProtKB-UniRule"/>
</dbReference>
<keyword evidence="5 14" id="KW-0436">Ligase</keyword>
<dbReference type="InterPro" id="IPR009008">
    <property type="entry name" value="Val/Leu/Ile-tRNA-synth_edit"/>
</dbReference>
<feature type="domain" description="Aminoacyl-tRNA synthetase class Ia" evidence="15">
    <location>
        <begin position="27"/>
        <end position="660"/>
    </location>
</feature>
<dbReference type="InterPro" id="IPR013155">
    <property type="entry name" value="M/V/L/I-tRNA-synth_anticd-bd"/>
</dbReference>
<keyword evidence="4 14" id="KW-0963">Cytoplasm</keyword>
<evidence type="ECO:0000259" key="17">
    <source>
        <dbReference type="Pfam" id="PF08264"/>
    </source>
</evidence>
<evidence type="ECO:0000313" key="18">
    <source>
        <dbReference type="EMBL" id="NYT86677.1"/>
    </source>
</evidence>
<evidence type="ECO:0000256" key="6">
    <source>
        <dbReference type="ARBA" id="ARBA00022723"/>
    </source>
</evidence>
<dbReference type="CDD" id="cd00818">
    <property type="entry name" value="IleRS_core"/>
    <property type="match status" value="1"/>
</dbReference>
<feature type="binding site" evidence="14">
    <location>
        <position position="625"/>
    </location>
    <ligand>
        <name>ATP</name>
        <dbReference type="ChEBI" id="CHEBI:30616"/>
    </ligand>
</feature>
<dbReference type="GO" id="GO:0005524">
    <property type="term" value="F:ATP binding"/>
    <property type="evidence" value="ECO:0007669"/>
    <property type="project" value="UniProtKB-UniRule"/>
</dbReference>
<comment type="function">
    <text evidence="12 14">Catalyzes the attachment of isoleucine to tRNA(Ile). As IleRS can inadvertently accommodate and process structurally similar amino acids such as valine, to avoid such errors it has two additional distinct tRNA(Ile)-dependent editing activities. One activity is designated as 'pretransfer' editing and involves the hydrolysis of activated Val-AMP. The other activity is designated 'posttransfer' editing and involves deacylation of mischarged Val-tRNA(Ile).</text>
</comment>
<evidence type="ECO:0000256" key="2">
    <source>
        <dbReference type="ARBA" id="ARBA00006887"/>
    </source>
</evidence>
<dbReference type="GO" id="GO:0002161">
    <property type="term" value="F:aminoacyl-tRNA deacylase activity"/>
    <property type="evidence" value="ECO:0007669"/>
    <property type="project" value="InterPro"/>
</dbReference>
<organism evidence="18 19">
    <name type="scientific">Pollutimonas harenae</name>
    <dbReference type="NCBI Taxonomy" id="657015"/>
    <lineage>
        <taxon>Bacteria</taxon>
        <taxon>Pseudomonadati</taxon>
        <taxon>Pseudomonadota</taxon>
        <taxon>Betaproteobacteria</taxon>
        <taxon>Burkholderiales</taxon>
        <taxon>Alcaligenaceae</taxon>
        <taxon>Pollutimonas</taxon>
    </lineage>
</organism>
<dbReference type="Pfam" id="PF00133">
    <property type="entry name" value="tRNA-synt_1"/>
    <property type="match status" value="1"/>
</dbReference>
<keyword evidence="9 14" id="KW-0067">ATP-binding</keyword>
<feature type="domain" description="Methionyl/Valyl/Leucyl/Isoleucyl-tRNA synthetase anticodon-binding" evidence="17">
    <location>
        <begin position="705"/>
        <end position="858"/>
    </location>
</feature>
<dbReference type="Gene3D" id="3.40.50.620">
    <property type="entry name" value="HUPs"/>
    <property type="match status" value="2"/>
</dbReference>
<comment type="catalytic activity">
    <reaction evidence="13 14">
        <text>tRNA(Ile) + L-isoleucine + ATP = L-isoleucyl-tRNA(Ile) + AMP + diphosphate</text>
        <dbReference type="Rhea" id="RHEA:11060"/>
        <dbReference type="Rhea" id="RHEA-COMP:9666"/>
        <dbReference type="Rhea" id="RHEA-COMP:9695"/>
        <dbReference type="ChEBI" id="CHEBI:30616"/>
        <dbReference type="ChEBI" id="CHEBI:33019"/>
        <dbReference type="ChEBI" id="CHEBI:58045"/>
        <dbReference type="ChEBI" id="CHEBI:78442"/>
        <dbReference type="ChEBI" id="CHEBI:78528"/>
        <dbReference type="ChEBI" id="CHEBI:456215"/>
        <dbReference type="EC" id="6.1.1.5"/>
    </reaction>
</comment>
<keyword evidence="10 14" id="KW-0648">Protein biosynthesis</keyword>
<evidence type="ECO:0000259" key="15">
    <source>
        <dbReference type="Pfam" id="PF00133"/>
    </source>
</evidence>
<dbReference type="HAMAP" id="MF_02002">
    <property type="entry name" value="Ile_tRNA_synth_type1"/>
    <property type="match status" value="1"/>
</dbReference>
<keyword evidence="19" id="KW-1185">Reference proteome</keyword>
<gene>
    <name evidence="14 18" type="primary">ileS</name>
    <name evidence="18" type="ORF">H0A62_13780</name>
</gene>
<evidence type="ECO:0000256" key="14">
    <source>
        <dbReference type="HAMAP-Rule" id="MF_02002"/>
    </source>
</evidence>
<evidence type="ECO:0000313" key="19">
    <source>
        <dbReference type="Proteomes" id="UP000554144"/>
    </source>
</evidence>
<dbReference type="InterPro" id="IPR014729">
    <property type="entry name" value="Rossmann-like_a/b/a_fold"/>
</dbReference>
<keyword evidence="6 14" id="KW-0479">Metal-binding</keyword>
<feature type="short sequence motif" description="'KMSKS' region" evidence="14">
    <location>
        <begin position="622"/>
        <end position="626"/>
    </location>
</feature>
<dbReference type="EMBL" id="JACCEV010000004">
    <property type="protein sequence ID" value="NYT86677.1"/>
    <property type="molecule type" value="Genomic_DNA"/>
</dbReference>
<evidence type="ECO:0000256" key="7">
    <source>
        <dbReference type="ARBA" id="ARBA00022741"/>
    </source>
</evidence>
<dbReference type="InterPro" id="IPR002301">
    <property type="entry name" value="Ile-tRNA-ligase"/>
</dbReference>
<comment type="cofactor">
    <cofactor evidence="14">
        <name>Zn(2+)</name>
        <dbReference type="ChEBI" id="CHEBI:29105"/>
    </cofactor>
    <text evidence="14">Binds 1 zinc ion per subunit.</text>
</comment>
<dbReference type="PROSITE" id="PS00178">
    <property type="entry name" value="AA_TRNA_LIGASE_I"/>
    <property type="match status" value="1"/>
</dbReference>
<comment type="subunit">
    <text evidence="3 14">Monomer.</text>
</comment>
<dbReference type="RefSeq" id="WP_130039823.1">
    <property type="nucleotide sequence ID" value="NZ_JACCEV010000004.1"/>
</dbReference>
<dbReference type="InterPro" id="IPR010663">
    <property type="entry name" value="Znf_FPG/IleRS"/>
</dbReference>
<dbReference type="Pfam" id="PF06827">
    <property type="entry name" value="zf-FPG_IleRS"/>
    <property type="match status" value="1"/>
</dbReference>
<dbReference type="GO" id="GO:0005829">
    <property type="term" value="C:cytosol"/>
    <property type="evidence" value="ECO:0007669"/>
    <property type="project" value="TreeGrafter"/>
</dbReference>
<feature type="binding site" evidence="14">
    <location>
        <position position="930"/>
    </location>
    <ligand>
        <name>Zn(2+)</name>
        <dbReference type="ChEBI" id="CHEBI:29105"/>
    </ligand>
</feature>
<dbReference type="InterPro" id="IPR002300">
    <property type="entry name" value="aa-tRNA-synth_Ia"/>
</dbReference>
<feature type="binding site" evidence="14">
    <location>
        <position position="933"/>
    </location>
    <ligand>
        <name>Zn(2+)</name>
        <dbReference type="ChEBI" id="CHEBI:29105"/>
    </ligand>
</feature>
<evidence type="ECO:0000256" key="1">
    <source>
        <dbReference type="ARBA" id="ARBA00004496"/>
    </source>
</evidence>
<dbReference type="EC" id="6.1.1.5" evidence="14"/>
<evidence type="ECO:0000256" key="8">
    <source>
        <dbReference type="ARBA" id="ARBA00022833"/>
    </source>
</evidence>
<comment type="caution">
    <text evidence="18">The sequence shown here is derived from an EMBL/GenBank/DDBJ whole genome shotgun (WGS) entry which is preliminary data.</text>
</comment>
<dbReference type="FunFam" id="3.40.50.620:FF:000042">
    <property type="entry name" value="Isoleucine--tRNA ligase"/>
    <property type="match status" value="1"/>
</dbReference>
<dbReference type="InterPro" id="IPR009080">
    <property type="entry name" value="tRNAsynth_Ia_anticodon-bd"/>
</dbReference>
<evidence type="ECO:0000256" key="9">
    <source>
        <dbReference type="ARBA" id="ARBA00022840"/>
    </source>
</evidence>
<accession>A0A853GWZ8</accession>
<dbReference type="Pfam" id="PF08264">
    <property type="entry name" value="Anticodon_1"/>
    <property type="match status" value="1"/>
</dbReference>
<dbReference type="SUPFAM" id="SSF52374">
    <property type="entry name" value="Nucleotidylyl transferase"/>
    <property type="match status" value="1"/>
</dbReference>
<keyword evidence="7 14" id="KW-0547">Nucleotide-binding</keyword>
<dbReference type="PANTHER" id="PTHR42765:SF1">
    <property type="entry name" value="ISOLEUCINE--TRNA LIGASE, MITOCHONDRIAL"/>
    <property type="match status" value="1"/>
</dbReference>
<dbReference type="Gene3D" id="1.10.730.20">
    <property type="match status" value="1"/>
</dbReference>
<feature type="binding site" evidence="14">
    <location>
        <position position="913"/>
    </location>
    <ligand>
        <name>Zn(2+)</name>
        <dbReference type="ChEBI" id="CHEBI:29105"/>
    </ligand>
</feature>
<keyword evidence="8 14" id="KW-0862">Zinc</keyword>
<evidence type="ECO:0000256" key="5">
    <source>
        <dbReference type="ARBA" id="ARBA00022598"/>
    </source>
</evidence>
<feature type="short sequence motif" description="'HIGH' region" evidence="14">
    <location>
        <begin position="57"/>
        <end position="67"/>
    </location>
</feature>
<evidence type="ECO:0000256" key="13">
    <source>
        <dbReference type="ARBA" id="ARBA00048359"/>
    </source>
</evidence>
<dbReference type="Proteomes" id="UP000554144">
    <property type="component" value="Unassembled WGS sequence"/>
</dbReference>
<dbReference type="PANTHER" id="PTHR42765">
    <property type="entry name" value="SOLEUCYL-TRNA SYNTHETASE"/>
    <property type="match status" value="1"/>
</dbReference>
<comment type="domain">
    <text evidence="14">IleRS has two distinct active sites: one for aminoacylation and one for editing. The misactivated valine is translocated from the active site to the editing site, which sterically excludes the correctly activated isoleucine. The single editing site contains two valyl binding pockets, one specific for each substrate (Val-AMP or Val-tRNA(Ile)).</text>
</comment>
<comment type="subcellular location">
    <subcellularLocation>
        <location evidence="1 14">Cytoplasm</location>
    </subcellularLocation>
</comment>
<dbReference type="PRINTS" id="PR00984">
    <property type="entry name" value="TRNASYNTHILE"/>
</dbReference>
<evidence type="ECO:0000256" key="12">
    <source>
        <dbReference type="ARBA" id="ARBA00025217"/>
    </source>
</evidence>
<evidence type="ECO:0000256" key="10">
    <source>
        <dbReference type="ARBA" id="ARBA00022917"/>
    </source>
</evidence>
<feature type="binding site" evidence="14">
    <location>
        <position position="910"/>
    </location>
    <ligand>
        <name>Zn(2+)</name>
        <dbReference type="ChEBI" id="CHEBI:29105"/>
    </ligand>
</feature>
<dbReference type="NCBIfam" id="TIGR00392">
    <property type="entry name" value="ileS"/>
    <property type="match status" value="1"/>
</dbReference>
<protein>
    <recommendedName>
        <fullName evidence="14">Isoleucine--tRNA ligase</fullName>
        <ecNumber evidence="14">6.1.1.5</ecNumber>
    </recommendedName>
    <alternativeName>
        <fullName evidence="14">Isoleucyl-tRNA synthetase</fullName>
        <shortName evidence="14">IleRS</shortName>
    </alternativeName>
</protein>
<comment type="similarity">
    <text evidence="2 14">Belongs to the class-I aminoacyl-tRNA synthetase family. IleS type 1 subfamily.</text>
</comment>
<dbReference type="InterPro" id="IPR001412">
    <property type="entry name" value="aa-tRNA-synth_I_CS"/>
</dbReference>
<name>A0A853GWZ8_9BURK</name>
<dbReference type="CDD" id="cd07960">
    <property type="entry name" value="Anticodon_Ia_Ile_BEm"/>
    <property type="match status" value="1"/>
</dbReference>
<evidence type="ECO:0000259" key="16">
    <source>
        <dbReference type="Pfam" id="PF06827"/>
    </source>
</evidence>
<dbReference type="InterPro" id="IPR033708">
    <property type="entry name" value="Anticodon_Ile_BEm"/>
</dbReference>
<dbReference type="GO" id="GO:0006428">
    <property type="term" value="P:isoleucyl-tRNA aminoacylation"/>
    <property type="evidence" value="ECO:0007669"/>
    <property type="project" value="UniProtKB-UniRule"/>
</dbReference>
<evidence type="ECO:0000256" key="4">
    <source>
        <dbReference type="ARBA" id="ARBA00022490"/>
    </source>
</evidence>
<sequence>MDYRNTLNLPDTPFPMRGDLARREPGWIAEWEENKVYAAIREASKGRPKFVLHDGPPYANGDIHIGHAVNKILKDIIVKSRAMAGYDAVYVPGWDCHGMPIEIQIEKKYGKHLPVAEVQSKARAYALEQIDRQRKDFKRLGVLGDWDNPYLTMNFGNEADELRALARIMEKGYVFRGLKPVNWCFDCGSALAEAEVEYADRKDPSVHVAFKFSDKQKLAHAFGLPEVDDGAIVIWTTTPWTLPSNQALNVHPEFDYALVKLDQPRSTGSLLLLAKDLVESCLEQWKLSGEIIATAKGDALTNLEFKHPLYDVHEGYQRMSPIYLGDYVTLDSGTGVVHSAPAYGIEDFVSCKAHGMSDDQIINPVMGDGHYLESLPLFGGMMIWKANPVIVEALQEAGSLLHTEPLSHSYMHCWRHKTPVIYRATSQWFAGMDRQPKTGKTLREAALEGVDNTEFYPAWGRARLHAMIANRPDWTLSRQRQWGVPMAFFVHKETGELHPRTPELMEQVAQRVEQHGIEAWQSLDPVELLGDEASQYEKNRDTLDVWFDSGTTHATVLGGQDHSVKGSHADELTWPADLYLEGSDQHRGWFHSSLLTGCMLYGRPPYKALLTHGFVVDGQGRKMSKSVGNVIAPQKISDSLGAEILRLWTASTDYSGELSISDEILKRVVEGYRRIRNTLKFLLGNLQDFNPATDMVEQEHLFEIDRYALAMTAAMQAEVLDCYKRYEFHPAVSRLQIFCSEDLGAFYLDVLKDRLYTAGKTSVARRSAQTAVYHVTHTLLKLLAPIVSFTAEEAWKDLHMHREVPSIFTELFHALPDQVDAQLLRDKWDRLREIRADAMRNIEAVRSTGEIGSSLAAELDIHASGNDYQLLTSLGDDLRFVLIVSRASVHQQTSDDALSIQVQPTHQPKCERCWHHREDVGVDPEHPAICGRCVSNLFGQGEARQHA</sequence>
<dbReference type="SUPFAM" id="SSF50677">
    <property type="entry name" value="ValRS/IleRS/LeuRS editing domain"/>
    <property type="match status" value="1"/>
</dbReference>
<dbReference type="AlphaFoldDB" id="A0A853GWZ8"/>
<dbReference type="Gene3D" id="3.90.740.10">
    <property type="entry name" value="Valyl/Leucyl/Isoleucyl-tRNA synthetase, editing domain"/>
    <property type="match status" value="1"/>
</dbReference>
<keyword evidence="11 14" id="KW-0030">Aminoacyl-tRNA synthetase</keyword>
<dbReference type="InterPro" id="IPR023585">
    <property type="entry name" value="Ile-tRNA-ligase_type1"/>
</dbReference>
<reference evidence="18 19" key="1">
    <citation type="submission" date="2020-07" db="EMBL/GenBank/DDBJ databases">
        <title>Taxonomic revisions and descriptions of new bacterial species based on genomic comparisons in the high-G+C-content subgroup of the family Alcaligenaceae.</title>
        <authorList>
            <person name="Szabo A."/>
            <person name="Felfoldi T."/>
        </authorList>
    </citation>
    <scope>NUCLEOTIDE SEQUENCE [LARGE SCALE GENOMIC DNA]</scope>
    <source>
        <strain evidence="18 19">DSM 25667</strain>
    </source>
</reference>
<dbReference type="InterPro" id="IPR050081">
    <property type="entry name" value="Ile-tRNA_ligase"/>
</dbReference>
<dbReference type="GO" id="GO:0004822">
    <property type="term" value="F:isoleucine-tRNA ligase activity"/>
    <property type="evidence" value="ECO:0007669"/>
    <property type="project" value="UniProtKB-UniRule"/>
</dbReference>
<proteinExistence type="inferred from homology"/>
<feature type="domain" description="Zinc finger FPG/IleRS-type" evidence="16">
    <location>
        <begin position="909"/>
        <end position="936"/>
    </location>
</feature>
<feature type="binding site" evidence="14">
    <location>
        <position position="581"/>
    </location>
    <ligand>
        <name>L-isoleucyl-5'-AMP</name>
        <dbReference type="ChEBI" id="CHEBI:178002"/>
    </ligand>
</feature>
<dbReference type="SUPFAM" id="SSF47323">
    <property type="entry name" value="Anticodon-binding domain of a subclass of class I aminoacyl-tRNA synthetases"/>
    <property type="match status" value="1"/>
</dbReference>
<evidence type="ECO:0000256" key="11">
    <source>
        <dbReference type="ARBA" id="ARBA00023146"/>
    </source>
</evidence>